<sequence length="249" mass="27868">MFKQTVKSEQDVVGIWQRIPSPIVSEIISLTDIDFVTIDMEHGPIDISDLRTMVPVYKKAGTPVILRVASADFSFISKVLDLGVDGVMLPQVNTAEEAKRIVEASKFAPLGRRGVGGSCAADQYGKVDLHTFIQNENDRVLTIVQIETEQAVHNLDEIVDVDGVDLFYIGPFDLSQSLGLTGMMDHPHVVETIQRIIDKVQEKNKSVGMHGVSLDFIRFWRERGVRYFTYGMDNVLLAKGIEDVYRSVR</sequence>
<keyword evidence="3" id="KW-0456">Lyase</keyword>
<dbReference type="RefSeq" id="WP_043063996.1">
    <property type="nucleotide sequence ID" value="NZ_BJOA01000009.1"/>
</dbReference>
<keyword evidence="2" id="KW-0479">Metal-binding</keyword>
<evidence type="ECO:0000313" key="5">
    <source>
        <dbReference type="EMBL" id="KON96311.1"/>
    </source>
</evidence>
<dbReference type="InterPro" id="IPR015813">
    <property type="entry name" value="Pyrv/PenolPyrv_kinase-like_dom"/>
</dbReference>
<name>A0A0D1YIN7_ANEMI</name>
<dbReference type="Pfam" id="PF03328">
    <property type="entry name" value="HpcH_HpaI"/>
    <property type="match status" value="1"/>
</dbReference>
<evidence type="ECO:0000256" key="2">
    <source>
        <dbReference type="ARBA" id="ARBA00022723"/>
    </source>
</evidence>
<dbReference type="Gene3D" id="3.20.20.60">
    <property type="entry name" value="Phosphoenolpyruvate-binding domains"/>
    <property type="match status" value="1"/>
</dbReference>
<dbReference type="Proteomes" id="UP000182836">
    <property type="component" value="Unassembled WGS sequence"/>
</dbReference>
<dbReference type="GO" id="GO:0016832">
    <property type="term" value="F:aldehyde-lyase activity"/>
    <property type="evidence" value="ECO:0007669"/>
    <property type="project" value="TreeGrafter"/>
</dbReference>
<dbReference type="PANTHER" id="PTHR30502:SF0">
    <property type="entry name" value="PHOSPHOENOLPYRUVATE CARBOXYLASE FAMILY PROTEIN"/>
    <property type="match status" value="1"/>
</dbReference>
<dbReference type="STRING" id="47500.AF333_13325"/>
<dbReference type="GO" id="GO:0046872">
    <property type="term" value="F:metal ion binding"/>
    <property type="evidence" value="ECO:0007669"/>
    <property type="project" value="UniProtKB-KW"/>
</dbReference>
<evidence type="ECO:0000313" key="6">
    <source>
        <dbReference type="EMBL" id="SDI25172.1"/>
    </source>
</evidence>
<keyword evidence="7" id="KW-1185">Reference proteome</keyword>
<evidence type="ECO:0000259" key="4">
    <source>
        <dbReference type="Pfam" id="PF03328"/>
    </source>
</evidence>
<reference evidence="6 8" key="2">
    <citation type="submission" date="2016-10" db="EMBL/GenBank/DDBJ databases">
        <authorList>
            <person name="de Groot N.N."/>
        </authorList>
    </citation>
    <scope>NUCLEOTIDE SEQUENCE [LARGE SCALE GENOMIC DNA]</scope>
    <source>
        <strain evidence="6 8">DSM 2895</strain>
    </source>
</reference>
<evidence type="ECO:0000256" key="3">
    <source>
        <dbReference type="ARBA" id="ARBA00023239"/>
    </source>
</evidence>
<proteinExistence type="inferred from homology"/>
<evidence type="ECO:0000313" key="8">
    <source>
        <dbReference type="Proteomes" id="UP000182836"/>
    </source>
</evidence>
<dbReference type="EMBL" id="LGUG01000004">
    <property type="protein sequence ID" value="KON96311.1"/>
    <property type="molecule type" value="Genomic_DNA"/>
</dbReference>
<evidence type="ECO:0000256" key="1">
    <source>
        <dbReference type="ARBA" id="ARBA00005568"/>
    </source>
</evidence>
<organism evidence="5 7">
    <name type="scientific">Aneurinibacillus migulanus</name>
    <name type="common">Bacillus migulanus</name>
    <dbReference type="NCBI Taxonomy" id="47500"/>
    <lineage>
        <taxon>Bacteria</taxon>
        <taxon>Bacillati</taxon>
        <taxon>Bacillota</taxon>
        <taxon>Bacilli</taxon>
        <taxon>Bacillales</taxon>
        <taxon>Paenibacillaceae</taxon>
        <taxon>Aneurinibacillus group</taxon>
        <taxon>Aneurinibacillus</taxon>
    </lineage>
</organism>
<gene>
    <name evidence="5" type="ORF">AF333_13325</name>
    <name evidence="6" type="ORF">SAMN04487909_102277</name>
</gene>
<reference evidence="5 7" key="1">
    <citation type="submission" date="2015-07" db="EMBL/GenBank/DDBJ databases">
        <title>Fjat-14205 dsm 2895.</title>
        <authorList>
            <person name="Liu B."/>
            <person name="Wang J."/>
            <person name="Zhu Y."/>
            <person name="Liu G."/>
            <person name="Chen Q."/>
            <person name="Chen Z."/>
            <person name="Lan J."/>
            <person name="Che J."/>
            <person name="Ge C."/>
            <person name="Shi H."/>
            <person name="Pan Z."/>
            <person name="Liu X."/>
        </authorList>
    </citation>
    <scope>NUCLEOTIDE SEQUENCE [LARGE SCALE GENOMIC DNA]</scope>
    <source>
        <strain evidence="5 7">DSM 2895</strain>
    </source>
</reference>
<dbReference type="Proteomes" id="UP000037269">
    <property type="component" value="Unassembled WGS sequence"/>
</dbReference>
<dbReference type="InterPro" id="IPR040442">
    <property type="entry name" value="Pyrv_kinase-like_dom_sf"/>
</dbReference>
<dbReference type="GO" id="GO:0005737">
    <property type="term" value="C:cytoplasm"/>
    <property type="evidence" value="ECO:0007669"/>
    <property type="project" value="TreeGrafter"/>
</dbReference>
<dbReference type="SUPFAM" id="SSF51621">
    <property type="entry name" value="Phosphoenolpyruvate/pyruvate domain"/>
    <property type="match status" value="1"/>
</dbReference>
<protein>
    <submittedName>
        <fullName evidence="6">4-hydroxy-2-oxoheptanedioate aldolase</fullName>
    </submittedName>
</protein>
<dbReference type="PANTHER" id="PTHR30502">
    <property type="entry name" value="2-KETO-3-DEOXY-L-RHAMNONATE ALDOLASE"/>
    <property type="match status" value="1"/>
</dbReference>
<feature type="domain" description="HpcH/HpaI aldolase/citrate lyase" evidence="4">
    <location>
        <begin position="15"/>
        <end position="201"/>
    </location>
</feature>
<accession>A0A0D1YIN7</accession>
<comment type="similarity">
    <text evidence="1">Belongs to the HpcH/HpaI aldolase family.</text>
</comment>
<dbReference type="PATRIC" id="fig|47500.8.peg.1427"/>
<dbReference type="InterPro" id="IPR050251">
    <property type="entry name" value="HpcH-HpaI_aldolase"/>
</dbReference>
<dbReference type="GeneID" id="42306153"/>
<dbReference type="InterPro" id="IPR005000">
    <property type="entry name" value="Aldolase/citrate-lyase_domain"/>
</dbReference>
<dbReference type="OrthoDB" id="86160at2"/>
<dbReference type="AlphaFoldDB" id="A0A0D1YIN7"/>
<evidence type="ECO:0000313" key="7">
    <source>
        <dbReference type="Proteomes" id="UP000037269"/>
    </source>
</evidence>
<dbReference type="EMBL" id="FNED01000002">
    <property type="protein sequence ID" value="SDI25172.1"/>
    <property type="molecule type" value="Genomic_DNA"/>
</dbReference>